<sequence length="98" mass="11150">MAITQKPLIAFVFSVIFIISYVHCQTTIANAPRGEPTYTRGRRRPVPVLETCFRTTACFDEGSIGCLVYCKEAHYDYGICIPQRCCCYRKDKTVSEVK</sequence>
<evidence type="ECO:0000313" key="3">
    <source>
        <dbReference type="Proteomes" id="UP000434276"/>
    </source>
</evidence>
<dbReference type="EMBL" id="CACSHJ010000087">
    <property type="protein sequence ID" value="CAA0307965.1"/>
    <property type="molecule type" value="Genomic_DNA"/>
</dbReference>
<feature type="signal peptide" evidence="1">
    <location>
        <begin position="1"/>
        <end position="24"/>
    </location>
</feature>
<dbReference type="OrthoDB" id="10345439at2759"/>
<gene>
    <name evidence="2" type="ORF">C24_LOCUS5031</name>
</gene>
<evidence type="ECO:0000256" key="1">
    <source>
        <dbReference type="SAM" id="SignalP"/>
    </source>
</evidence>
<keyword evidence="1" id="KW-0732">Signal</keyword>
<dbReference type="AlphaFoldDB" id="A0A5S9WR93"/>
<name>A0A5S9WR93_ARATH</name>
<accession>A0A5S9WR93</accession>
<organism evidence="2 3">
    <name type="scientific">Arabidopsis thaliana</name>
    <name type="common">Mouse-ear cress</name>
    <dbReference type="NCBI Taxonomy" id="3702"/>
    <lineage>
        <taxon>Eukaryota</taxon>
        <taxon>Viridiplantae</taxon>
        <taxon>Streptophyta</taxon>
        <taxon>Embryophyta</taxon>
        <taxon>Tracheophyta</taxon>
        <taxon>Spermatophyta</taxon>
        <taxon>Magnoliopsida</taxon>
        <taxon>eudicotyledons</taxon>
        <taxon>Gunneridae</taxon>
        <taxon>Pentapetalae</taxon>
        <taxon>rosids</taxon>
        <taxon>malvids</taxon>
        <taxon>Brassicales</taxon>
        <taxon>Brassicaceae</taxon>
        <taxon>Camelineae</taxon>
        <taxon>Arabidopsis</taxon>
    </lineage>
</organism>
<evidence type="ECO:0000313" key="2">
    <source>
        <dbReference type="EMBL" id="CAA0307965.1"/>
    </source>
</evidence>
<reference evidence="2 3" key="1">
    <citation type="submission" date="2019-12" db="EMBL/GenBank/DDBJ databases">
        <authorList>
            <person name="Jiao W.-B."/>
            <person name="Schneeberger K."/>
        </authorList>
    </citation>
    <scope>NUCLEOTIDE SEQUENCE [LARGE SCALE GENOMIC DNA]</scope>
    <source>
        <strain evidence="3">cv. C24</strain>
    </source>
</reference>
<feature type="chain" id="PRO_5024825131" evidence="1">
    <location>
        <begin position="25"/>
        <end position="98"/>
    </location>
</feature>
<proteinExistence type="predicted"/>
<protein>
    <submittedName>
        <fullName evidence="2">Uncharacterized protein</fullName>
    </submittedName>
</protein>
<dbReference type="Proteomes" id="UP000434276">
    <property type="component" value="Unassembled WGS sequence"/>
</dbReference>